<dbReference type="InterPro" id="IPR004839">
    <property type="entry name" value="Aminotransferase_I/II_large"/>
</dbReference>
<evidence type="ECO:0000256" key="8">
    <source>
        <dbReference type="ARBA" id="ARBA00022898"/>
    </source>
</evidence>
<comment type="catalytic activity">
    <reaction evidence="11">
        <text>3-sulfino-L-alanine + 2-oxoglutarate = 3-sulfinopyruvate + L-glutamate</text>
        <dbReference type="Rhea" id="RHEA:70295"/>
        <dbReference type="ChEBI" id="CHEBI:16810"/>
        <dbReference type="ChEBI" id="CHEBI:29985"/>
        <dbReference type="ChEBI" id="CHEBI:61085"/>
        <dbReference type="ChEBI" id="CHEBI:140699"/>
    </reaction>
    <physiologicalReaction direction="right-to-left" evidence="11">
        <dbReference type="Rhea" id="RHEA:70297"/>
    </physiologicalReaction>
</comment>
<accession>A0A646QDA7</accession>
<comment type="catalytic activity">
    <reaction evidence="9">
        <text>(2S)-2-aminobutanoate + 2-oxoglutarate = 2-oxobutanoate + L-glutamate</text>
        <dbReference type="Rhea" id="RHEA:70223"/>
        <dbReference type="ChEBI" id="CHEBI:16763"/>
        <dbReference type="ChEBI" id="CHEBI:16810"/>
        <dbReference type="ChEBI" id="CHEBI:29985"/>
        <dbReference type="ChEBI" id="CHEBI:74359"/>
    </reaction>
    <physiologicalReaction direction="right-to-left" evidence="9">
        <dbReference type="Rhea" id="RHEA:70225"/>
    </physiologicalReaction>
</comment>
<reference evidence="15" key="1">
    <citation type="submission" date="2018-11" db="EMBL/GenBank/DDBJ databases">
        <title>Venom-gland transcriptomics and venom proteomics of the Florida green centipede (Hemiscolopendra marginata) reveal sex-based variation in a centipede venom.</title>
        <authorList>
            <person name="Nystrom G.S."/>
            <person name="Ward M.J."/>
            <person name="Ellsworth S.A."/>
            <person name="Rokyta D.R."/>
        </authorList>
    </citation>
    <scope>NUCLEOTIDE SEQUENCE</scope>
    <source>
        <tissue evidence="15">Venom gland</tissue>
    </source>
</reference>
<dbReference type="FunFam" id="3.90.1150.10:FF:000001">
    <property type="entry name" value="Aspartate aminotransferase"/>
    <property type="match status" value="1"/>
</dbReference>
<keyword evidence="8" id="KW-0663">Pyridoxal phosphate</keyword>
<evidence type="ECO:0000256" key="6">
    <source>
        <dbReference type="ARBA" id="ARBA00022576"/>
    </source>
</evidence>
<evidence type="ECO:0000256" key="1">
    <source>
        <dbReference type="ARBA" id="ARBA00001933"/>
    </source>
</evidence>
<comment type="cofactor">
    <cofactor evidence="1">
        <name>pyridoxal 5'-phosphate</name>
        <dbReference type="ChEBI" id="CHEBI:597326"/>
    </cofactor>
</comment>
<evidence type="ECO:0000256" key="2">
    <source>
        <dbReference type="ARBA" id="ARBA00004496"/>
    </source>
</evidence>
<dbReference type="InterPro" id="IPR004838">
    <property type="entry name" value="NHTrfase_class1_PyrdxlP-BS"/>
</dbReference>
<dbReference type="InterPro" id="IPR000796">
    <property type="entry name" value="Asp_trans"/>
</dbReference>
<evidence type="ECO:0000256" key="4">
    <source>
        <dbReference type="ARBA" id="ARBA00011738"/>
    </source>
</evidence>
<comment type="miscellaneous">
    <text evidence="13">In eukaryotes there are cytoplasmic, mitochondrial and chloroplastic isozymes.</text>
</comment>
<dbReference type="InterPro" id="IPR015421">
    <property type="entry name" value="PyrdxlP-dep_Trfase_major"/>
</dbReference>
<evidence type="ECO:0000256" key="13">
    <source>
        <dbReference type="RuleBase" id="RU000480"/>
    </source>
</evidence>
<proteinExistence type="inferred from homology"/>
<dbReference type="NCBIfam" id="NF006719">
    <property type="entry name" value="PRK09257.1"/>
    <property type="match status" value="1"/>
</dbReference>
<evidence type="ECO:0000256" key="11">
    <source>
        <dbReference type="ARBA" id="ARBA00048761"/>
    </source>
</evidence>
<dbReference type="InterPro" id="IPR015424">
    <property type="entry name" value="PyrdxlP-dep_Trfase"/>
</dbReference>
<evidence type="ECO:0000259" key="14">
    <source>
        <dbReference type="Pfam" id="PF00155"/>
    </source>
</evidence>
<evidence type="ECO:0000256" key="3">
    <source>
        <dbReference type="ARBA" id="ARBA00007441"/>
    </source>
</evidence>
<dbReference type="PRINTS" id="PR00799">
    <property type="entry name" value="TRANSAMINASE"/>
</dbReference>
<evidence type="ECO:0000256" key="10">
    <source>
        <dbReference type="ARBA" id="ARBA00048507"/>
    </source>
</evidence>
<dbReference type="InterPro" id="IPR015422">
    <property type="entry name" value="PyrdxlP-dep_Trfase_small"/>
</dbReference>
<keyword evidence="7 13" id="KW-0808">Transferase</keyword>
<dbReference type="PANTHER" id="PTHR11879">
    <property type="entry name" value="ASPARTATE AMINOTRANSFERASE"/>
    <property type="match status" value="1"/>
</dbReference>
<dbReference type="Gene3D" id="3.40.640.10">
    <property type="entry name" value="Type I PLP-dependent aspartate aminotransferase-like (Major domain)"/>
    <property type="match status" value="1"/>
</dbReference>
<dbReference type="PROSITE" id="PS00105">
    <property type="entry name" value="AA_TRANSFER_CLASS_1"/>
    <property type="match status" value="1"/>
</dbReference>
<sequence length="407" mass="45588">MASRFANVPAGPPIEVFAVNKAYLDDPSDTKVNLSIGAYRTDEGKPWVLPVVRKVEQQIASDETLNHEYLPVLGMDSASLAATKMLLGHEHPTIVENKAFGVQCLSGTGALRVGAEFLKRCCGYTTYYISDPTWENHKLLFTHAGYTECKVYRYWDNNNRKLDFDGMVEDLKNAPENSVVILHACAHNPTGMDPTLDQWKTIADVMQEKNLYPFFDSAYQGFASGDLDNDAKAVRLFASKGFEMLCAQSFAKNFGLYNERIGNLTIILNDVKTLPAVKSQLTLIVRAMYSNPPVHGARIVSNVLNNPDLFAEWKHCIKTMADRINLMRQMLRDKLVALQTPGTWDHITQQIGMFSYTGLSPLQVEYLTKEHHVYLLKSGRINMCGLTTKNVDYVAKAIHEAVTKIPS</sequence>
<dbReference type="GO" id="GO:0030170">
    <property type="term" value="F:pyridoxal phosphate binding"/>
    <property type="evidence" value="ECO:0007669"/>
    <property type="project" value="InterPro"/>
</dbReference>
<evidence type="ECO:0000256" key="9">
    <source>
        <dbReference type="ARBA" id="ARBA00036027"/>
    </source>
</evidence>
<dbReference type="SUPFAM" id="SSF53383">
    <property type="entry name" value="PLP-dependent transferases"/>
    <property type="match status" value="1"/>
</dbReference>
<dbReference type="GO" id="GO:0005829">
    <property type="term" value="C:cytosol"/>
    <property type="evidence" value="ECO:0007669"/>
    <property type="project" value="TreeGrafter"/>
</dbReference>
<dbReference type="PANTHER" id="PTHR11879:SF55">
    <property type="entry name" value="GLUTAMATE OXALOACETATE TRANSAMINASE 1, ISOFORM B"/>
    <property type="match status" value="1"/>
</dbReference>
<evidence type="ECO:0000256" key="12">
    <source>
        <dbReference type="ARBA" id="ARBA00049350"/>
    </source>
</evidence>
<dbReference type="GO" id="GO:0047801">
    <property type="term" value="F:L-cysteine transaminase activity"/>
    <property type="evidence" value="ECO:0007669"/>
    <property type="project" value="UniProtKB-EC"/>
</dbReference>
<protein>
    <recommendedName>
        <fullName evidence="13">Aspartate aminotransferase</fullName>
        <ecNumber evidence="13">2.6.1.1</ecNumber>
    </recommendedName>
</protein>
<dbReference type="FunFam" id="3.40.640.10:FF:000044">
    <property type="entry name" value="Aspartate aminotransferase"/>
    <property type="match status" value="1"/>
</dbReference>
<dbReference type="GO" id="GO:0004069">
    <property type="term" value="F:L-aspartate:2-oxoglutarate aminotransferase activity"/>
    <property type="evidence" value="ECO:0007669"/>
    <property type="project" value="UniProtKB-EC"/>
</dbReference>
<comment type="subunit">
    <text evidence="4 13">Homodimer.</text>
</comment>
<dbReference type="Gene3D" id="3.90.1150.10">
    <property type="entry name" value="Aspartate Aminotransferase, domain 1"/>
    <property type="match status" value="1"/>
</dbReference>
<keyword evidence="5" id="KW-0963">Cytoplasm</keyword>
<evidence type="ECO:0000313" key="15">
    <source>
        <dbReference type="EMBL" id="MUP40477.1"/>
    </source>
</evidence>
<comment type="subcellular location">
    <subcellularLocation>
        <location evidence="2">Cytoplasm</location>
    </subcellularLocation>
</comment>
<evidence type="ECO:0000256" key="7">
    <source>
        <dbReference type="ARBA" id="ARBA00022679"/>
    </source>
</evidence>
<evidence type="ECO:0000256" key="5">
    <source>
        <dbReference type="ARBA" id="ARBA00022490"/>
    </source>
</evidence>
<comment type="catalytic activity">
    <reaction evidence="12">
        <text>L-cysteine + 2-oxoglutarate = 2-oxo-3-sulfanylpropanoate + L-glutamate</text>
        <dbReference type="Rhea" id="RHEA:17441"/>
        <dbReference type="ChEBI" id="CHEBI:16810"/>
        <dbReference type="ChEBI" id="CHEBI:29985"/>
        <dbReference type="ChEBI" id="CHEBI:35235"/>
        <dbReference type="ChEBI" id="CHEBI:57678"/>
        <dbReference type="EC" id="2.6.1.3"/>
    </reaction>
    <physiologicalReaction direction="left-to-right" evidence="12">
        <dbReference type="Rhea" id="RHEA:17442"/>
    </physiologicalReaction>
</comment>
<dbReference type="Pfam" id="PF00155">
    <property type="entry name" value="Aminotran_1_2"/>
    <property type="match status" value="1"/>
</dbReference>
<dbReference type="AlphaFoldDB" id="A0A646QDA7"/>
<dbReference type="CDD" id="cd00609">
    <property type="entry name" value="AAT_like"/>
    <property type="match status" value="1"/>
</dbReference>
<organism evidence="15">
    <name type="scientific">Hemiscolopendra marginata</name>
    <dbReference type="NCBI Taxonomy" id="943146"/>
    <lineage>
        <taxon>Eukaryota</taxon>
        <taxon>Metazoa</taxon>
        <taxon>Ecdysozoa</taxon>
        <taxon>Arthropoda</taxon>
        <taxon>Myriapoda</taxon>
        <taxon>Chilopoda</taxon>
        <taxon>Pleurostigmophora</taxon>
        <taxon>Scolopendromorpha</taxon>
        <taxon>Scolopendridae</taxon>
        <taxon>Hemiscolopendra</taxon>
    </lineage>
</organism>
<dbReference type="EC" id="2.6.1.1" evidence="13"/>
<dbReference type="GO" id="GO:0006532">
    <property type="term" value="P:aspartate biosynthetic process"/>
    <property type="evidence" value="ECO:0007669"/>
    <property type="project" value="TreeGrafter"/>
</dbReference>
<name>A0A646QDA7_9MYRI</name>
<feature type="domain" description="Aminotransferase class I/classII large" evidence="14">
    <location>
        <begin position="30"/>
        <end position="398"/>
    </location>
</feature>
<dbReference type="EMBL" id="GHBY01000300">
    <property type="protein sequence ID" value="MUP40477.1"/>
    <property type="molecule type" value="Transcribed_RNA"/>
</dbReference>
<comment type="similarity">
    <text evidence="3">Belongs to the class-I pyridoxal-phosphate-dependent aminotransferase family.</text>
</comment>
<keyword evidence="6 13" id="KW-0032">Aminotransferase</keyword>
<comment type="catalytic activity">
    <reaction evidence="10">
        <text>L-aspartate + 2-oxoglutarate = oxaloacetate + L-glutamate</text>
        <dbReference type="Rhea" id="RHEA:21824"/>
        <dbReference type="ChEBI" id="CHEBI:16452"/>
        <dbReference type="ChEBI" id="CHEBI:16810"/>
        <dbReference type="ChEBI" id="CHEBI:29985"/>
        <dbReference type="ChEBI" id="CHEBI:29991"/>
        <dbReference type="EC" id="2.6.1.1"/>
    </reaction>
    <physiologicalReaction direction="left-to-right" evidence="10">
        <dbReference type="Rhea" id="RHEA:21825"/>
    </physiologicalReaction>
</comment>